<proteinExistence type="predicted"/>
<dbReference type="InterPro" id="IPR029058">
    <property type="entry name" value="AB_hydrolase_fold"/>
</dbReference>
<protein>
    <recommendedName>
        <fullName evidence="1">Xaa-Pro dipeptidyl-peptidase-like domain-containing protein</fullName>
    </recommendedName>
</protein>
<reference evidence="2" key="1">
    <citation type="submission" date="2020-12" db="EMBL/GenBank/DDBJ databases">
        <title>Metabolic potential, ecology and presence of endohyphal bacteria is reflected in genomic diversity of Mucoromycotina.</title>
        <authorList>
            <person name="Muszewska A."/>
            <person name="Okrasinska A."/>
            <person name="Steczkiewicz K."/>
            <person name="Drgas O."/>
            <person name="Orlowska M."/>
            <person name="Perlinska-Lenart U."/>
            <person name="Aleksandrzak-Piekarczyk T."/>
            <person name="Szatraj K."/>
            <person name="Zielenkiewicz U."/>
            <person name="Pilsyk S."/>
            <person name="Malc E."/>
            <person name="Mieczkowski P."/>
            <person name="Kruszewska J.S."/>
            <person name="Biernat P."/>
            <person name="Pawlowska J."/>
        </authorList>
    </citation>
    <scope>NUCLEOTIDE SEQUENCE</scope>
    <source>
        <strain evidence="2">CBS 226.32</strain>
    </source>
</reference>
<evidence type="ECO:0000259" key="1">
    <source>
        <dbReference type="Pfam" id="PF02129"/>
    </source>
</evidence>
<organism evidence="2 3">
    <name type="scientific">Mucor plumbeus</name>
    <dbReference type="NCBI Taxonomy" id="97098"/>
    <lineage>
        <taxon>Eukaryota</taxon>
        <taxon>Fungi</taxon>
        <taxon>Fungi incertae sedis</taxon>
        <taxon>Mucoromycota</taxon>
        <taxon>Mucoromycotina</taxon>
        <taxon>Mucoromycetes</taxon>
        <taxon>Mucorales</taxon>
        <taxon>Mucorineae</taxon>
        <taxon>Mucoraceae</taxon>
        <taxon>Mucor</taxon>
    </lineage>
</organism>
<dbReference type="InterPro" id="IPR000383">
    <property type="entry name" value="Xaa-Pro-like_dom"/>
</dbReference>
<dbReference type="Proteomes" id="UP000650833">
    <property type="component" value="Unassembled WGS sequence"/>
</dbReference>
<dbReference type="AlphaFoldDB" id="A0A8H7UXZ1"/>
<dbReference type="PANTHER" id="PTHR42103:SF2">
    <property type="entry name" value="AB HYDROLASE-1 DOMAIN-CONTAINING PROTEIN"/>
    <property type="match status" value="1"/>
</dbReference>
<dbReference type="PANTHER" id="PTHR42103">
    <property type="entry name" value="ALPHA/BETA-HYDROLASES SUPERFAMILY PROTEIN"/>
    <property type="match status" value="1"/>
</dbReference>
<evidence type="ECO:0000313" key="2">
    <source>
        <dbReference type="EMBL" id="KAG2199910.1"/>
    </source>
</evidence>
<keyword evidence="3" id="KW-1185">Reference proteome</keyword>
<dbReference type="SUPFAM" id="SSF53474">
    <property type="entry name" value="alpha/beta-Hydrolases"/>
    <property type="match status" value="1"/>
</dbReference>
<feature type="domain" description="Xaa-Pro dipeptidyl-peptidase-like" evidence="1">
    <location>
        <begin position="29"/>
        <end position="138"/>
    </location>
</feature>
<gene>
    <name evidence="2" type="ORF">INT46_007830</name>
</gene>
<dbReference type="EMBL" id="JAEPRC010000331">
    <property type="protein sequence ID" value="KAG2199910.1"/>
    <property type="molecule type" value="Genomic_DNA"/>
</dbReference>
<dbReference type="OrthoDB" id="10260961at2759"/>
<dbReference type="Gene3D" id="3.40.50.1820">
    <property type="entry name" value="alpha/beta hydrolase"/>
    <property type="match status" value="1"/>
</dbReference>
<dbReference type="Pfam" id="PF02129">
    <property type="entry name" value="Peptidase_S15"/>
    <property type="match status" value="1"/>
</dbReference>
<evidence type="ECO:0000313" key="3">
    <source>
        <dbReference type="Proteomes" id="UP000650833"/>
    </source>
</evidence>
<accession>A0A8H7UXZ1</accession>
<comment type="caution">
    <text evidence="2">The sequence shown here is derived from an EMBL/GenBank/DDBJ whole genome shotgun (WGS) entry which is preliminary data.</text>
</comment>
<sequence length="221" mass="24933">MPSSTLFIKSRKDETQLEIFVSSNHARDEQQEAPGIIIAHPYGPLGGNMNNNVVIALQQYFKSKGYVTICMNFRGCGNSKGRTSWTGMPEREDYMAVIDYALDGNELQAYSRINKLILCGYSFGAMIANTIDCTSVPCAYLLISIPLGVMWALATTKASFFKKPPHEKSLCIYGDHDQFTRSSTFKNWCTDSICIPDADHFWMNFESLLIEQVDHWTLTLQ</sequence>
<dbReference type="GO" id="GO:0016787">
    <property type="term" value="F:hydrolase activity"/>
    <property type="evidence" value="ECO:0007669"/>
    <property type="project" value="InterPro"/>
</dbReference>
<name>A0A8H7UXZ1_9FUNG</name>